<name>A0A8S2RYE3_9BILA</name>
<proteinExistence type="predicted"/>
<accession>A0A8S2RYE3</accession>
<evidence type="ECO:0000313" key="3">
    <source>
        <dbReference type="Proteomes" id="UP000681720"/>
    </source>
</evidence>
<reference evidence="1" key="1">
    <citation type="submission" date="2021-02" db="EMBL/GenBank/DDBJ databases">
        <authorList>
            <person name="Nowell W R."/>
        </authorList>
    </citation>
    <scope>NUCLEOTIDE SEQUENCE</scope>
</reference>
<feature type="non-terminal residue" evidence="1">
    <location>
        <position position="1"/>
    </location>
</feature>
<protein>
    <submittedName>
        <fullName evidence="1">Uncharacterized protein</fullName>
    </submittedName>
</protein>
<dbReference type="EMBL" id="CAJOBH010282387">
    <property type="protein sequence ID" value="CAF5172002.1"/>
    <property type="molecule type" value="Genomic_DNA"/>
</dbReference>
<comment type="caution">
    <text evidence="1">The sequence shown here is derived from an EMBL/GenBank/DDBJ whole genome shotgun (WGS) entry which is preliminary data.</text>
</comment>
<dbReference type="Proteomes" id="UP000681967">
    <property type="component" value="Unassembled WGS sequence"/>
</dbReference>
<sequence length="32" mass="3854">EFGIPQPWNYPFKKSYWFGFDAQNTDQQQNDG</sequence>
<gene>
    <name evidence="2" type="ORF">BYL167_LOCUS77482</name>
    <name evidence="1" type="ORF">GIL414_LOCUS21018</name>
</gene>
<evidence type="ECO:0000313" key="2">
    <source>
        <dbReference type="EMBL" id="CAF5172002.1"/>
    </source>
</evidence>
<organism evidence="1 3">
    <name type="scientific">Rotaria magnacalcarata</name>
    <dbReference type="NCBI Taxonomy" id="392030"/>
    <lineage>
        <taxon>Eukaryota</taxon>
        <taxon>Metazoa</taxon>
        <taxon>Spiralia</taxon>
        <taxon>Gnathifera</taxon>
        <taxon>Rotifera</taxon>
        <taxon>Eurotatoria</taxon>
        <taxon>Bdelloidea</taxon>
        <taxon>Philodinida</taxon>
        <taxon>Philodinidae</taxon>
        <taxon>Rotaria</taxon>
    </lineage>
</organism>
<evidence type="ECO:0000313" key="1">
    <source>
        <dbReference type="EMBL" id="CAF4186505.1"/>
    </source>
</evidence>
<dbReference type="Proteomes" id="UP000681720">
    <property type="component" value="Unassembled WGS sequence"/>
</dbReference>
<dbReference type="AlphaFoldDB" id="A0A8S2RYE3"/>
<dbReference type="EMBL" id="CAJOBJ010016287">
    <property type="protein sequence ID" value="CAF4186505.1"/>
    <property type="molecule type" value="Genomic_DNA"/>
</dbReference>